<reference evidence="2 3" key="1">
    <citation type="submission" date="2020-06" db="EMBL/GenBank/DDBJ databases">
        <authorList>
            <person name="Hwang Y.J."/>
        </authorList>
    </citation>
    <scope>NUCLEOTIDE SEQUENCE [LARGE SCALE GENOMIC DNA]</scope>
    <source>
        <strain evidence="2 3">KUDC8001</strain>
    </source>
</reference>
<dbReference type="KEGG" id="add:HUW48_04185"/>
<evidence type="ECO:0000256" key="1">
    <source>
        <dbReference type="SAM" id="SignalP"/>
    </source>
</evidence>
<dbReference type="EMBL" id="CP055153">
    <property type="protein sequence ID" value="QMU27281.1"/>
    <property type="molecule type" value="Genomic_DNA"/>
</dbReference>
<name>A0A7L7L3A4_9BACT</name>
<sequence length="186" mass="21284">MAKIIFLLAIKLLLSSFMCFSQTTDSIQILSSEKINPKEVKYFMVLDKPGKVSRIRFYTGNKITFKLTGEKQRYSDQITNIKKHSIVMWDTEIPLRDIRKIKLANTSTVSSGLQFLGRLLKNGGLFFSVIGAGNYLLDKEPGDNTLTFLKYTAGAFIAGQLLTRTSRSRTYKINENHRLKTIEQFW</sequence>
<dbReference type="AlphaFoldDB" id="A0A7L7L3A4"/>
<accession>A0A7L7L3A4</accession>
<evidence type="ECO:0000313" key="2">
    <source>
        <dbReference type="EMBL" id="QMU27281.1"/>
    </source>
</evidence>
<dbReference type="Proteomes" id="UP000514509">
    <property type="component" value="Chromosome"/>
</dbReference>
<feature type="chain" id="PRO_5029692989" description="DUF4369 domain-containing protein" evidence="1">
    <location>
        <begin position="22"/>
        <end position="186"/>
    </location>
</feature>
<proteinExistence type="predicted"/>
<keyword evidence="3" id="KW-1185">Reference proteome</keyword>
<keyword evidence="1" id="KW-0732">Signal</keyword>
<dbReference type="RefSeq" id="WP_182414477.1">
    <property type="nucleotide sequence ID" value="NZ_CP055153.1"/>
</dbReference>
<gene>
    <name evidence="2" type="ORF">HUW48_04185</name>
</gene>
<evidence type="ECO:0008006" key="4">
    <source>
        <dbReference type="Google" id="ProtNLM"/>
    </source>
</evidence>
<protein>
    <recommendedName>
        <fullName evidence="4">DUF4369 domain-containing protein</fullName>
    </recommendedName>
</protein>
<feature type="signal peptide" evidence="1">
    <location>
        <begin position="1"/>
        <end position="21"/>
    </location>
</feature>
<organism evidence="2 3">
    <name type="scientific">Adhaeribacter radiodurans</name>
    <dbReference type="NCBI Taxonomy" id="2745197"/>
    <lineage>
        <taxon>Bacteria</taxon>
        <taxon>Pseudomonadati</taxon>
        <taxon>Bacteroidota</taxon>
        <taxon>Cytophagia</taxon>
        <taxon>Cytophagales</taxon>
        <taxon>Hymenobacteraceae</taxon>
        <taxon>Adhaeribacter</taxon>
    </lineage>
</organism>
<evidence type="ECO:0000313" key="3">
    <source>
        <dbReference type="Proteomes" id="UP000514509"/>
    </source>
</evidence>
<reference evidence="2 3" key="2">
    <citation type="submission" date="2020-08" db="EMBL/GenBank/DDBJ databases">
        <title>Adhaeribacter dokdonensis sp. nov., isolated from the rhizosphere of Elymus tsukushiensis, a plant native to the Dokdo Islands, Republic of Korea.</title>
        <authorList>
            <person name="Ghim S.Y."/>
        </authorList>
    </citation>
    <scope>NUCLEOTIDE SEQUENCE [LARGE SCALE GENOMIC DNA]</scope>
    <source>
        <strain evidence="2 3">KUDC8001</strain>
    </source>
</reference>